<dbReference type="InterPro" id="IPR003591">
    <property type="entry name" value="Leu-rich_rpt_typical-subtyp"/>
</dbReference>
<dbReference type="RefSeq" id="XP_015266490.1">
    <property type="nucleotide sequence ID" value="XM_015411004.1"/>
</dbReference>
<protein>
    <submittedName>
        <fullName evidence="4">Leucine-rich repeat-containing protein 63</fullName>
    </submittedName>
</protein>
<proteinExistence type="predicted"/>
<reference evidence="4" key="1">
    <citation type="submission" date="2025-08" db="UniProtKB">
        <authorList>
            <consortium name="RefSeq"/>
        </authorList>
    </citation>
    <scope>IDENTIFICATION</scope>
</reference>
<evidence type="ECO:0000256" key="2">
    <source>
        <dbReference type="ARBA" id="ARBA00022737"/>
    </source>
</evidence>
<keyword evidence="2" id="KW-0677">Repeat</keyword>
<dbReference type="InterPro" id="IPR032675">
    <property type="entry name" value="LRR_dom_sf"/>
</dbReference>
<accession>A0ABM1JYF3</accession>
<keyword evidence="3" id="KW-1185">Reference proteome</keyword>
<dbReference type="InterPro" id="IPR025875">
    <property type="entry name" value="Leu-rich_rpt_4"/>
</dbReference>
<keyword evidence="1" id="KW-0433">Leucine-rich repeat</keyword>
<evidence type="ECO:0000313" key="3">
    <source>
        <dbReference type="Proteomes" id="UP000694871"/>
    </source>
</evidence>
<name>A0ABM1JYF3_GEKJA</name>
<dbReference type="InterPro" id="IPR001611">
    <property type="entry name" value="Leu-rich_rpt"/>
</dbReference>
<dbReference type="Gene3D" id="3.80.10.10">
    <property type="entry name" value="Ribonuclease Inhibitor"/>
    <property type="match status" value="1"/>
</dbReference>
<evidence type="ECO:0000313" key="4">
    <source>
        <dbReference type="RefSeq" id="XP_015266490.1"/>
    </source>
</evidence>
<dbReference type="GeneID" id="107110253"/>
<dbReference type="Proteomes" id="UP000694871">
    <property type="component" value="Unplaced"/>
</dbReference>
<dbReference type="SMART" id="SM00369">
    <property type="entry name" value="LRR_TYP"/>
    <property type="match status" value="3"/>
</dbReference>
<dbReference type="Pfam" id="PF00560">
    <property type="entry name" value="LRR_1"/>
    <property type="match status" value="1"/>
</dbReference>
<dbReference type="PROSITE" id="PS51450">
    <property type="entry name" value="LRR"/>
    <property type="match status" value="1"/>
</dbReference>
<dbReference type="PANTHER" id="PTHR48051">
    <property type="match status" value="1"/>
</dbReference>
<dbReference type="SUPFAM" id="SSF52058">
    <property type="entry name" value="L domain-like"/>
    <property type="match status" value="1"/>
</dbReference>
<organism evidence="3 4">
    <name type="scientific">Gekko japonicus</name>
    <name type="common">Schlegel's Japanese gecko</name>
    <dbReference type="NCBI Taxonomy" id="146911"/>
    <lineage>
        <taxon>Eukaryota</taxon>
        <taxon>Metazoa</taxon>
        <taxon>Chordata</taxon>
        <taxon>Craniata</taxon>
        <taxon>Vertebrata</taxon>
        <taxon>Euteleostomi</taxon>
        <taxon>Lepidosauria</taxon>
        <taxon>Squamata</taxon>
        <taxon>Bifurcata</taxon>
        <taxon>Gekkota</taxon>
        <taxon>Gekkonidae</taxon>
        <taxon>Gekkoninae</taxon>
        <taxon>Gekko</taxon>
    </lineage>
</organism>
<evidence type="ECO:0000256" key="1">
    <source>
        <dbReference type="ARBA" id="ARBA00022614"/>
    </source>
</evidence>
<gene>
    <name evidence="4" type="primary">LRRC63</name>
</gene>
<sequence length="443" mass="50600">MPRDSGHTGVEHSISTKSHQILLSLPDSIDGPSGALDYLPLDSIKKDFIIPPQSSGPPSFPLQKRRIPLRLKLPTLKLRRLFLPSDFTLKGHTAVVSRISRRVSAVHKKPIVSRFNYEVRSTQLMYELLRRGQEEVNTIMLPMADFPFSVAKKPERQLVSDQVPDSNELSLVSGFGCRPQLDPDDELMARAEMAILCCLMHKRTGLSLKAYFLPRVPDLSALADFLLYLNLSFNDLRLFPTEVCDLKKLQILKLRNNPIKSIPEDIKKLTDLRTLVMSFNLLTELPPWLFMLPKLECLDVSYNELEYIPNAISNARSLGCLIIEGNLLYVLPCGILKLPLKCLRVENNFLHPFFWREFKQLQPQRLTDMASLCFVRNKLQERYPKIPEDIQKLLGSCGTCDCCSGPLYGQGLRFLRAYRNIYGLRLPYVFSACSPFCYMNFVT</sequence>
<dbReference type="Pfam" id="PF12799">
    <property type="entry name" value="LRR_4"/>
    <property type="match status" value="1"/>
</dbReference>
<dbReference type="PANTHER" id="PTHR48051:SF1">
    <property type="entry name" value="RAS SUPPRESSOR PROTEIN 1"/>
    <property type="match status" value="1"/>
</dbReference>
<dbReference type="InterPro" id="IPR050216">
    <property type="entry name" value="LRR_domain-containing"/>
</dbReference>